<proteinExistence type="predicted"/>
<name>A0ABP5T735_9ACTN</name>
<keyword evidence="1" id="KW-0812">Transmembrane</keyword>
<dbReference type="EMBL" id="BAAARV010000025">
    <property type="protein sequence ID" value="GAA2345565.1"/>
    <property type="molecule type" value="Genomic_DNA"/>
</dbReference>
<dbReference type="Proteomes" id="UP001501444">
    <property type="component" value="Unassembled WGS sequence"/>
</dbReference>
<keyword evidence="1" id="KW-0472">Membrane</keyword>
<protein>
    <submittedName>
        <fullName evidence="2">Type VII secretion protein EccB</fullName>
    </submittedName>
</protein>
<keyword evidence="1" id="KW-1133">Transmembrane helix</keyword>
<comment type="caution">
    <text evidence="2">The sequence shown here is derived from an EMBL/GenBank/DDBJ whole genome shotgun (WGS) entry which is preliminary data.</text>
</comment>
<evidence type="ECO:0000313" key="2">
    <source>
        <dbReference type="EMBL" id="GAA2345565.1"/>
    </source>
</evidence>
<feature type="transmembrane region" description="Helical" evidence="1">
    <location>
        <begin position="40"/>
        <end position="61"/>
    </location>
</feature>
<dbReference type="PANTHER" id="PTHR40765:SF2">
    <property type="entry name" value="ESX-2 SECRETION SYSTEM ATPASE ECCB2"/>
    <property type="match status" value="1"/>
</dbReference>
<dbReference type="InterPro" id="IPR007795">
    <property type="entry name" value="T7SS_EccB"/>
</dbReference>
<dbReference type="NCBIfam" id="TIGR03919">
    <property type="entry name" value="T7SS_EccB"/>
    <property type="match status" value="1"/>
</dbReference>
<accession>A0ABP5T735</accession>
<reference evidence="3" key="1">
    <citation type="journal article" date="2019" name="Int. J. Syst. Evol. Microbiol.">
        <title>The Global Catalogue of Microorganisms (GCM) 10K type strain sequencing project: providing services to taxonomists for standard genome sequencing and annotation.</title>
        <authorList>
            <consortium name="The Broad Institute Genomics Platform"/>
            <consortium name="The Broad Institute Genome Sequencing Center for Infectious Disease"/>
            <person name="Wu L."/>
            <person name="Ma J."/>
        </authorList>
    </citation>
    <scope>NUCLEOTIDE SEQUENCE [LARGE SCALE GENOMIC DNA]</scope>
    <source>
        <strain evidence="3">JCM 3272</strain>
    </source>
</reference>
<evidence type="ECO:0000313" key="3">
    <source>
        <dbReference type="Proteomes" id="UP001501444"/>
    </source>
</evidence>
<dbReference type="PANTHER" id="PTHR40765">
    <property type="entry name" value="ESX-2 SECRETION SYSTEM ATPASE ECCB2"/>
    <property type="match status" value="1"/>
</dbReference>
<dbReference type="RefSeq" id="WP_344613150.1">
    <property type="nucleotide sequence ID" value="NZ_BAAARV010000025.1"/>
</dbReference>
<organism evidence="2 3">
    <name type="scientific">Dactylosporangium salmoneum</name>
    <dbReference type="NCBI Taxonomy" id="53361"/>
    <lineage>
        <taxon>Bacteria</taxon>
        <taxon>Bacillati</taxon>
        <taxon>Actinomycetota</taxon>
        <taxon>Actinomycetes</taxon>
        <taxon>Micromonosporales</taxon>
        <taxon>Micromonosporaceae</taxon>
        <taxon>Dactylosporangium</taxon>
    </lineage>
</organism>
<evidence type="ECO:0000256" key="1">
    <source>
        <dbReference type="SAM" id="Phobius"/>
    </source>
</evidence>
<gene>
    <name evidence="2" type="primary">eccB_1</name>
    <name evidence="2" type="ORF">GCM10010170_031840</name>
</gene>
<keyword evidence="3" id="KW-1185">Reference proteome</keyword>
<dbReference type="InterPro" id="IPR044857">
    <property type="entry name" value="T7SS_EccB_R1"/>
</dbReference>
<dbReference type="Pfam" id="PF05108">
    <property type="entry name" value="T7SS_ESX1_EccB"/>
    <property type="match status" value="1"/>
</dbReference>
<sequence>MPSRREQIQSYQYLVQRVVNAFVSGDADPAMSPTRRLAGAGYASVMVAVLAVAVFGIIGMVKHGGNTSWKDNNAVVIEKETGTRYVYRDGVLYPVANYSSAILVVGQQATTVTVSRESLVGATRGPLIGIAGAPDALPPANRLLRDDWSVCAVAGKDTSGGATVISQVMVGQAPRGGTDLGDAAFLVRESGSATKVHLIWHGHRYAVTNKVALGAMGIDQRARLTVDDAWLNTVPVGLQVTAPTVEGRGKASTALKNFLVGEVLSVQSGGSTTYYLVRQADILQLTAVEQAIVVADPATAAAYPNATPAAKPVEAAEVATVAKGSRPPASDLDPPAQVPSMTDIDADKTVCTTFADGQAAPKFRINADPPAANAGIATNGSSSDVVADRVVVPPGSGALVKAAQSADSDSGTVFFVTDQGRRYALQSGAQPAWFGYGAIKPIELPSYVIARIPNGPGLDPRVAKRPLTG</sequence>
<dbReference type="Gene3D" id="3.30.2390.20">
    <property type="entry name" value="Type VII secretion system EccB, repeat 1 domain"/>
    <property type="match status" value="1"/>
</dbReference>